<feature type="transmembrane region" description="Helical" evidence="1">
    <location>
        <begin position="61"/>
        <end position="81"/>
    </location>
</feature>
<keyword evidence="1" id="KW-1133">Transmembrane helix</keyword>
<comment type="caution">
    <text evidence="2">The sequence shown here is derived from an EMBL/GenBank/DDBJ whole genome shotgun (WGS) entry which is preliminary data.</text>
</comment>
<dbReference type="PROSITE" id="PS51257">
    <property type="entry name" value="PROKAR_LIPOPROTEIN"/>
    <property type="match status" value="1"/>
</dbReference>
<dbReference type="OrthoDB" id="7029291at2"/>
<dbReference type="Proteomes" id="UP000307541">
    <property type="component" value="Unassembled WGS sequence"/>
</dbReference>
<reference evidence="2 3" key="1">
    <citation type="submission" date="2018-10" db="EMBL/GenBank/DDBJ databases">
        <title>Pseudomonas leptonychotis sp. nov., isolated from Weddell seals in Antarctica.</title>
        <authorList>
            <person name="Novakova D."/>
            <person name="Svec P."/>
            <person name="Kralova S."/>
            <person name="Kristofova L."/>
            <person name="Zeman M."/>
            <person name="Pantucek R."/>
            <person name="Maslanova I."/>
            <person name="Sedlacek I."/>
        </authorList>
    </citation>
    <scope>NUCLEOTIDE SEQUENCE [LARGE SCALE GENOMIC DNA]</scope>
    <source>
        <strain evidence="2 3">CCM 8849</strain>
    </source>
</reference>
<feature type="transmembrane region" description="Helical" evidence="1">
    <location>
        <begin position="230"/>
        <end position="251"/>
    </location>
</feature>
<proteinExistence type="predicted"/>
<keyword evidence="1" id="KW-0812">Transmembrane</keyword>
<evidence type="ECO:0000256" key="1">
    <source>
        <dbReference type="SAM" id="Phobius"/>
    </source>
</evidence>
<organism evidence="2 3">
    <name type="scientific">Pseudomonas leptonychotis</name>
    <dbReference type="NCBI Taxonomy" id="2448482"/>
    <lineage>
        <taxon>Bacteria</taxon>
        <taxon>Pseudomonadati</taxon>
        <taxon>Pseudomonadota</taxon>
        <taxon>Gammaproteobacteria</taxon>
        <taxon>Pseudomonadales</taxon>
        <taxon>Pseudomonadaceae</taxon>
        <taxon>Pseudomonas</taxon>
    </lineage>
</organism>
<dbReference type="AlphaFoldDB" id="A0A4T2A3Z3"/>
<keyword evidence="1" id="KW-0472">Membrane</keyword>
<gene>
    <name evidence="2" type="ORF">D8779_03610</name>
</gene>
<evidence type="ECO:0000313" key="3">
    <source>
        <dbReference type="Proteomes" id="UP000307541"/>
    </source>
</evidence>
<sequence length="275" mass="31007">MDRAQVLLEGLWAPFNFLPLFGYSCLGLLLGVVVGLLLTLQLQRRGWLARNKRWHHWLLKLYFLLLPVSGAILGVQAGLLYGGQQQVQRHLDSYAPLVQGVADGVWQDFSTYLQAQDQQIMTRELQSTSVQAVLNHMAAQYLQAQLLARAPQLEEASLSERIGLKLFDYLQASLLSEAVRETAVEQANKYTRVDRQVVFDVLDARVEQLFQADFLLGLLKRQLAQVLKPFYLTLLVLLGLLLAMVGAELWLSRRLRQWPQGFVEAPAVSGTLPAQ</sequence>
<name>A0A4T2A3Z3_9PSED</name>
<accession>A0A4T2A3Z3</accession>
<dbReference type="RefSeq" id="WP_136663094.1">
    <property type="nucleotide sequence ID" value="NZ_RFLV01000001.1"/>
</dbReference>
<keyword evidence="3" id="KW-1185">Reference proteome</keyword>
<dbReference type="EMBL" id="RFLV01000001">
    <property type="protein sequence ID" value="TIH09796.1"/>
    <property type="molecule type" value="Genomic_DNA"/>
</dbReference>
<evidence type="ECO:0000313" key="2">
    <source>
        <dbReference type="EMBL" id="TIH09796.1"/>
    </source>
</evidence>
<protein>
    <submittedName>
        <fullName evidence="2">Uncharacterized protein</fullName>
    </submittedName>
</protein>
<feature type="transmembrane region" description="Helical" evidence="1">
    <location>
        <begin position="20"/>
        <end position="40"/>
    </location>
</feature>